<keyword evidence="10" id="KW-1185">Reference proteome</keyword>
<keyword evidence="4 7" id="KW-1133">Transmembrane helix</keyword>
<keyword evidence="5 7" id="KW-0472">Membrane</keyword>
<evidence type="ECO:0000256" key="7">
    <source>
        <dbReference type="SAM" id="Phobius"/>
    </source>
</evidence>
<evidence type="ECO:0000256" key="6">
    <source>
        <dbReference type="SAM" id="MobiDB-lite"/>
    </source>
</evidence>
<evidence type="ECO:0000313" key="9">
    <source>
        <dbReference type="EMBL" id="WXB98775.1"/>
    </source>
</evidence>
<accession>A0ABZ2NNG8</accession>
<dbReference type="InterPro" id="IPR022781">
    <property type="entry name" value="Flagellar_biosynth_FliO"/>
</dbReference>
<evidence type="ECO:0000313" key="10">
    <source>
        <dbReference type="Proteomes" id="UP001377337"/>
    </source>
</evidence>
<evidence type="ECO:0000256" key="5">
    <source>
        <dbReference type="ARBA" id="ARBA00023136"/>
    </source>
</evidence>
<feature type="signal peptide" evidence="8">
    <location>
        <begin position="1"/>
        <end position="21"/>
    </location>
</feature>
<reference evidence="9 10" key="1">
    <citation type="submission" date="2024-02" db="EMBL/GenBank/DDBJ databases">
        <title>Seven novel Bacillus-like species.</title>
        <authorList>
            <person name="Liu G."/>
        </authorList>
    </citation>
    <scope>NUCLEOTIDE SEQUENCE [LARGE SCALE GENOMIC DNA]</scope>
    <source>
        <strain evidence="9 10">FJAT-52054</strain>
    </source>
</reference>
<feature type="transmembrane region" description="Helical" evidence="7">
    <location>
        <begin position="70"/>
        <end position="88"/>
    </location>
</feature>
<feature type="compositionally biased region" description="Basic and acidic residues" evidence="6">
    <location>
        <begin position="40"/>
        <end position="52"/>
    </location>
</feature>
<gene>
    <name evidence="9" type="ORF">WCV65_09960</name>
</gene>
<dbReference type="Proteomes" id="UP001377337">
    <property type="component" value="Chromosome"/>
</dbReference>
<evidence type="ECO:0000256" key="3">
    <source>
        <dbReference type="ARBA" id="ARBA00022692"/>
    </source>
</evidence>
<keyword evidence="9" id="KW-0282">Flagellum</keyword>
<dbReference type="EMBL" id="CP147407">
    <property type="protein sequence ID" value="WXB98775.1"/>
    <property type="molecule type" value="Genomic_DNA"/>
</dbReference>
<organism evidence="9 10">
    <name type="scientific">Metabacillus sediminis</name>
    <dbReference type="NCBI Taxonomy" id="3117746"/>
    <lineage>
        <taxon>Bacteria</taxon>
        <taxon>Bacillati</taxon>
        <taxon>Bacillota</taxon>
        <taxon>Bacilli</taxon>
        <taxon>Bacillales</taxon>
        <taxon>Bacillaceae</taxon>
        <taxon>Metabacillus</taxon>
    </lineage>
</organism>
<protein>
    <submittedName>
        <fullName evidence="9">Flagellar biosynthetic protein FliO</fullName>
    </submittedName>
</protein>
<feature type="chain" id="PRO_5045742221" evidence="8">
    <location>
        <begin position="22"/>
        <end position="219"/>
    </location>
</feature>
<feature type="region of interest" description="Disordered" evidence="6">
    <location>
        <begin position="40"/>
        <end position="60"/>
    </location>
</feature>
<evidence type="ECO:0000256" key="2">
    <source>
        <dbReference type="ARBA" id="ARBA00022475"/>
    </source>
</evidence>
<evidence type="ECO:0000256" key="1">
    <source>
        <dbReference type="ARBA" id="ARBA00004236"/>
    </source>
</evidence>
<dbReference type="RefSeq" id="WP_338781930.1">
    <property type="nucleotide sequence ID" value="NZ_CP147407.1"/>
</dbReference>
<evidence type="ECO:0000256" key="4">
    <source>
        <dbReference type="ARBA" id="ARBA00022989"/>
    </source>
</evidence>
<keyword evidence="2" id="KW-1003">Cell membrane</keyword>
<keyword evidence="8" id="KW-0732">Signal</keyword>
<keyword evidence="9" id="KW-0966">Cell projection</keyword>
<sequence>MMKITAAALIFLISVFSPFQHHISAAAEKDGTVQDYLQQKDKTTDSEKKSEKSVPAPQVENKPGVTAWDFIKMIFATLFVVGLIYILFRLISSRNKLMKPVNYLQTLGGTSLGQNRSIQLVKAGEEVLLVGVGDSIQLLKVIENEEEVERIIRQYEDKGVDLQGAKTIVSKAVQSIGVKSEEKNRSSFKQALQKQLEELGSERKQKEQEWIRKGTGRNE</sequence>
<dbReference type="Pfam" id="PF04347">
    <property type="entry name" value="FliO"/>
    <property type="match status" value="1"/>
</dbReference>
<keyword evidence="3 7" id="KW-0812">Transmembrane</keyword>
<feature type="region of interest" description="Disordered" evidence="6">
    <location>
        <begin position="199"/>
        <end position="219"/>
    </location>
</feature>
<keyword evidence="9" id="KW-0969">Cilium</keyword>
<name>A0ABZ2NNG8_9BACI</name>
<comment type="subcellular location">
    <subcellularLocation>
        <location evidence="1">Cell membrane</location>
    </subcellularLocation>
</comment>
<proteinExistence type="predicted"/>
<evidence type="ECO:0000256" key="8">
    <source>
        <dbReference type="SAM" id="SignalP"/>
    </source>
</evidence>